<name>A0A7U2N2P7_ASPFN</name>
<evidence type="ECO:0000313" key="3">
    <source>
        <dbReference type="EMBL" id="QRD94464.1"/>
    </source>
</evidence>
<keyword evidence="2" id="KW-0812">Transmembrane</keyword>
<reference evidence="4" key="1">
    <citation type="journal article" date="2021" name="G3 (Bethesda)">
        <title>Chromosome assembled and annotated genome sequence of Aspergillus flavus NRRL 3357.</title>
        <authorList>
            <person name="Skerker J.M."/>
            <person name="Pianalto K.M."/>
            <person name="Mondo S.J."/>
            <person name="Yang K."/>
            <person name="Arkin A.P."/>
            <person name="Keller N.P."/>
            <person name="Grigoriev I.V."/>
            <person name="Louise Glass N.L."/>
        </authorList>
    </citation>
    <scope>NUCLEOTIDE SEQUENCE [LARGE SCALE GENOMIC DNA]</scope>
    <source>
        <strain evidence="4">ATCC 200026 / FGSC A1120 / IAM 13836 / NRRL 3357 / JCM 12722 / SRRC 167</strain>
    </source>
</reference>
<keyword evidence="2" id="KW-0472">Membrane</keyword>
<dbReference type="AlphaFoldDB" id="A0A7U2N2P7"/>
<feature type="compositionally biased region" description="Polar residues" evidence="1">
    <location>
        <begin position="1"/>
        <end position="15"/>
    </location>
</feature>
<gene>
    <name evidence="3" type="ORF">F9C07_1805054</name>
</gene>
<evidence type="ECO:0000256" key="2">
    <source>
        <dbReference type="SAM" id="Phobius"/>
    </source>
</evidence>
<feature type="region of interest" description="Disordered" evidence="1">
    <location>
        <begin position="1"/>
        <end position="73"/>
    </location>
</feature>
<dbReference type="VEuPathDB" id="FungiDB:F9C07_1805054"/>
<protein>
    <submittedName>
        <fullName evidence="3">Uncharacterized protein</fullName>
    </submittedName>
</protein>
<proteinExistence type="predicted"/>
<feature type="compositionally biased region" description="Basic residues" evidence="1">
    <location>
        <begin position="17"/>
        <end position="27"/>
    </location>
</feature>
<feature type="transmembrane region" description="Helical" evidence="2">
    <location>
        <begin position="155"/>
        <end position="173"/>
    </location>
</feature>
<keyword evidence="2" id="KW-1133">Transmembrane helix</keyword>
<sequence length="177" mass="20440">MNESINQSYLQTYTHLPTKKPSKRQNRKNNPPNPKLEKRKRKKKKDKPGTKRHANQKAKKILQDAYTKRTKKVRRDPVSSLISPLSSSIACAGCVCVPVSTIGEAVDGPMVHPNERGIHRDDIRCGDPDSTFRLGLKYWVSVGMQRKKREKICRCMLDVVFVFFCFPLFQLLWNQEI</sequence>
<dbReference type="Proteomes" id="UP000596276">
    <property type="component" value="Chromosome 6"/>
</dbReference>
<evidence type="ECO:0000313" key="4">
    <source>
        <dbReference type="Proteomes" id="UP000596276"/>
    </source>
</evidence>
<accession>A0A7U2N2P7</accession>
<evidence type="ECO:0000256" key="1">
    <source>
        <dbReference type="SAM" id="MobiDB-lite"/>
    </source>
</evidence>
<keyword evidence="4" id="KW-1185">Reference proteome</keyword>
<organism evidence="3 4">
    <name type="scientific">Aspergillus flavus (strain ATCC 200026 / FGSC A1120 / IAM 13836 / NRRL 3357 / JCM 12722 / SRRC 167)</name>
    <dbReference type="NCBI Taxonomy" id="332952"/>
    <lineage>
        <taxon>Eukaryota</taxon>
        <taxon>Fungi</taxon>
        <taxon>Dikarya</taxon>
        <taxon>Ascomycota</taxon>
        <taxon>Pezizomycotina</taxon>
        <taxon>Eurotiomycetes</taxon>
        <taxon>Eurotiomycetidae</taxon>
        <taxon>Eurotiales</taxon>
        <taxon>Aspergillaceae</taxon>
        <taxon>Aspergillus</taxon>
        <taxon>Aspergillus subgen. Circumdati</taxon>
    </lineage>
</organism>
<dbReference type="EMBL" id="CP044623">
    <property type="protein sequence ID" value="QRD94464.1"/>
    <property type="molecule type" value="Genomic_DNA"/>
</dbReference>
<feature type="compositionally biased region" description="Basic residues" evidence="1">
    <location>
        <begin position="37"/>
        <end position="60"/>
    </location>
</feature>